<sequence length="148" mass="16658">MLATIERLEVLTAAEDLAKKILQSEAALKYRTAYFKLKHDSETQKKISEFMRMKDLFEDVQRFGRYHPDYKDINKKTREAKREMDLDENVARFRQAENELQQILDEISVIVGKSVSEHIKVPTGNPFFDSGSACSGGCGTGGSCGCSA</sequence>
<keyword evidence="2" id="KW-1185">Reference proteome</keyword>
<dbReference type="AlphaFoldDB" id="A0A2N3LQT7"/>
<dbReference type="InterPro" id="IPR010368">
    <property type="entry name" value="Com_YlbF"/>
</dbReference>
<dbReference type="InterPro" id="IPR052767">
    <property type="entry name" value="Bact_com_dev_regulator"/>
</dbReference>
<dbReference type="PANTHER" id="PTHR38448:SF2">
    <property type="entry name" value="REGULATORY PROTEIN YLBF"/>
    <property type="match status" value="1"/>
</dbReference>
<dbReference type="Pfam" id="PF06133">
    <property type="entry name" value="Com_YlbF"/>
    <property type="match status" value="1"/>
</dbReference>
<comment type="caution">
    <text evidence="1">The sequence shown here is derived from an EMBL/GenBank/DDBJ whole genome shotgun (WGS) entry which is preliminary data.</text>
</comment>
<protein>
    <submittedName>
        <fullName evidence="1">Regulator</fullName>
    </submittedName>
</protein>
<dbReference type="EMBL" id="PIQO01000001">
    <property type="protein sequence ID" value="PKR86939.1"/>
    <property type="molecule type" value="Genomic_DNA"/>
</dbReference>
<dbReference type="OrthoDB" id="2157513at2"/>
<name>A0A2N3LQT7_9BACI</name>
<evidence type="ECO:0000313" key="1">
    <source>
        <dbReference type="EMBL" id="PKR86939.1"/>
    </source>
</evidence>
<dbReference type="SUPFAM" id="SSF158622">
    <property type="entry name" value="YheA/YmcA-like"/>
    <property type="match status" value="1"/>
</dbReference>
<dbReference type="RefSeq" id="WP_101352590.1">
    <property type="nucleotide sequence ID" value="NZ_PIQO01000001.1"/>
</dbReference>
<organism evidence="1 2">
    <name type="scientific">Heyndrickxia camelliae</name>
    <dbReference type="NCBI Taxonomy" id="1707093"/>
    <lineage>
        <taxon>Bacteria</taxon>
        <taxon>Bacillati</taxon>
        <taxon>Bacillota</taxon>
        <taxon>Bacilli</taxon>
        <taxon>Bacillales</taxon>
        <taxon>Bacillaceae</taxon>
        <taxon>Heyndrickxia</taxon>
    </lineage>
</organism>
<reference evidence="1 2" key="1">
    <citation type="submission" date="2017-11" db="EMBL/GenBank/DDBJ databases">
        <title>Bacillus camelliae sp. nov., isolated from pu'er tea.</title>
        <authorList>
            <person name="Niu L."/>
        </authorList>
    </citation>
    <scope>NUCLEOTIDE SEQUENCE [LARGE SCALE GENOMIC DNA]</scope>
    <source>
        <strain evidence="1 2">7578-1</strain>
    </source>
</reference>
<accession>A0A2N3LQT7</accession>
<dbReference type="InterPro" id="IPR023378">
    <property type="entry name" value="YheA/YmcA-like_dom_sf"/>
</dbReference>
<dbReference type="Gene3D" id="1.20.1500.10">
    <property type="entry name" value="YheA/YmcA-like"/>
    <property type="match status" value="1"/>
</dbReference>
<dbReference type="PANTHER" id="PTHR38448">
    <property type="entry name" value="REGULATORY PROTEIN YLBF-RELATED"/>
    <property type="match status" value="1"/>
</dbReference>
<gene>
    <name evidence="1" type="ORF">CWO92_02495</name>
</gene>
<dbReference type="Proteomes" id="UP000233440">
    <property type="component" value="Unassembled WGS sequence"/>
</dbReference>
<proteinExistence type="predicted"/>
<evidence type="ECO:0000313" key="2">
    <source>
        <dbReference type="Proteomes" id="UP000233440"/>
    </source>
</evidence>